<keyword evidence="4" id="KW-1185">Reference proteome</keyword>
<dbReference type="OMA" id="CCRQQRH"/>
<protein>
    <submittedName>
        <fullName evidence="3">Lactamase, beta</fullName>
    </submittedName>
</protein>
<dbReference type="AlphaFoldDB" id="A0A3P8UPA3"/>
<proteinExistence type="predicted"/>
<dbReference type="GO" id="GO:0005739">
    <property type="term" value="C:mitochondrion"/>
    <property type="evidence" value="ECO:0007669"/>
    <property type="project" value="TreeGrafter"/>
</dbReference>
<dbReference type="InParanoid" id="A0A3P8UPA3"/>
<dbReference type="PANTHER" id="PTHR46520:SF1">
    <property type="entry name" value="SERINE BETA-LACTAMASE-LIKE PROTEIN LACTB, MITOCHONDRIAL"/>
    <property type="match status" value="1"/>
</dbReference>
<name>A0A3P8UPA3_CYNSE</name>
<feature type="domain" description="Beta-lactamase-related" evidence="2">
    <location>
        <begin position="99"/>
        <end position="498"/>
    </location>
</feature>
<reference evidence="3" key="2">
    <citation type="submission" date="2025-08" db="UniProtKB">
        <authorList>
            <consortium name="Ensembl"/>
        </authorList>
    </citation>
    <scope>IDENTIFICATION</scope>
</reference>
<evidence type="ECO:0000259" key="2">
    <source>
        <dbReference type="Pfam" id="PF00144"/>
    </source>
</evidence>
<dbReference type="PANTHER" id="PTHR46520">
    <property type="entry name" value="SERINE BETA-LACTAMASE-LIKE PROTEIN LACTB, MITOCHONDRIAL"/>
    <property type="match status" value="1"/>
</dbReference>
<dbReference type="GO" id="GO:0008233">
    <property type="term" value="F:peptidase activity"/>
    <property type="evidence" value="ECO:0007669"/>
    <property type="project" value="TreeGrafter"/>
</dbReference>
<dbReference type="SUPFAM" id="SSF56601">
    <property type="entry name" value="beta-lactamase/transpeptidase-like"/>
    <property type="match status" value="1"/>
</dbReference>
<dbReference type="Ensembl" id="ENSCSET00000005069.1">
    <property type="protein sequence ID" value="ENSCSEP00000005013.1"/>
    <property type="gene ID" value="ENSCSEG00000003249.1"/>
</dbReference>
<dbReference type="STRING" id="244447.ENSCSEP00000005013"/>
<dbReference type="InterPro" id="IPR001466">
    <property type="entry name" value="Beta-lactam-related"/>
</dbReference>
<feature type="region of interest" description="Disordered" evidence="1">
    <location>
        <begin position="217"/>
        <end position="259"/>
    </location>
</feature>
<organism evidence="3 4">
    <name type="scientific">Cynoglossus semilaevis</name>
    <name type="common">Tongue sole</name>
    <dbReference type="NCBI Taxonomy" id="244447"/>
    <lineage>
        <taxon>Eukaryota</taxon>
        <taxon>Metazoa</taxon>
        <taxon>Chordata</taxon>
        <taxon>Craniata</taxon>
        <taxon>Vertebrata</taxon>
        <taxon>Euteleostomi</taxon>
        <taxon>Actinopterygii</taxon>
        <taxon>Neopterygii</taxon>
        <taxon>Teleostei</taxon>
        <taxon>Neoteleostei</taxon>
        <taxon>Acanthomorphata</taxon>
        <taxon>Carangaria</taxon>
        <taxon>Pleuronectiformes</taxon>
        <taxon>Pleuronectoidei</taxon>
        <taxon>Cynoglossidae</taxon>
        <taxon>Cynoglossinae</taxon>
        <taxon>Cynoglossus</taxon>
    </lineage>
</organism>
<accession>A0A3P8UPA3</accession>
<evidence type="ECO:0000256" key="1">
    <source>
        <dbReference type="SAM" id="MobiDB-lite"/>
    </source>
</evidence>
<dbReference type="Pfam" id="PF00144">
    <property type="entry name" value="Beta-lactamase"/>
    <property type="match status" value="1"/>
</dbReference>
<dbReference type="Gene3D" id="3.40.710.10">
    <property type="entry name" value="DD-peptidase/beta-lactamase superfamily"/>
    <property type="match status" value="2"/>
</dbReference>
<dbReference type="GO" id="GO:0019216">
    <property type="term" value="P:regulation of lipid metabolic process"/>
    <property type="evidence" value="ECO:0007669"/>
    <property type="project" value="TreeGrafter"/>
</dbReference>
<evidence type="ECO:0000313" key="3">
    <source>
        <dbReference type="Ensembl" id="ENSCSEP00000005013.1"/>
    </source>
</evidence>
<reference evidence="3" key="3">
    <citation type="submission" date="2025-09" db="UniProtKB">
        <authorList>
            <consortium name="Ensembl"/>
        </authorList>
    </citation>
    <scope>IDENTIFICATION</scope>
</reference>
<sequence length="520" mass="58599">MLRLFSPKRLCTAKCSLLSVQEFTLTATVKQQRSVFIQRPRPDHGWWNKSVPKCRIWMCGLGVGVALAVGLKYSWCDDEGAQRTDRYRSAVNASRDLLERIKAEVAAPGLVVGVSVDGVQVWCEGMGYADMENRVPCTPETVMRIASISKPLTSAAAARLCEEGKLDLDVPVQKYVPEFPQKQFEGEDVTITARMILSHLSGIRHYEKDAKKVKEDKEKAKRLLKLPSKEKKEEKNKDSLAAEQNAKTKEASQPQKKKEFEHEEYYLKDNFENVTQALNLFKDDPLIFKPGTTFLYSTHAFTLLSAVMERAAGQYFLDIMMNMFRELGMIHTVPDENDPIIYHRARYYHFNKKGRVVNCPYVDNSYKWAGGGFLSTAGDLLLFGNALLYSYQVAQLNNSENLLPGFLKPKTAIELWTPVDKTEASWDKDGLYAQAWLVVEKLQKYGQCRKRRHYVSHTGGAVGASSVLLVLPSETIVQHKDQSCLLPKGVVVTIITNMQSVGLNTTALKIAHEFDRANSS</sequence>
<dbReference type="Proteomes" id="UP000265120">
    <property type="component" value="Chromosome 6"/>
</dbReference>
<dbReference type="InterPro" id="IPR012338">
    <property type="entry name" value="Beta-lactam/transpept-like"/>
</dbReference>
<reference evidence="3 4" key="1">
    <citation type="journal article" date="2014" name="Nat. Genet.">
        <title>Whole-genome sequence of a flatfish provides insights into ZW sex chromosome evolution and adaptation to a benthic lifestyle.</title>
        <authorList>
            <person name="Chen S."/>
            <person name="Zhang G."/>
            <person name="Shao C."/>
            <person name="Huang Q."/>
            <person name="Liu G."/>
            <person name="Zhang P."/>
            <person name="Song W."/>
            <person name="An N."/>
            <person name="Chalopin D."/>
            <person name="Volff J.N."/>
            <person name="Hong Y."/>
            <person name="Li Q."/>
            <person name="Sha Z."/>
            <person name="Zhou H."/>
            <person name="Xie M."/>
            <person name="Yu Q."/>
            <person name="Liu Y."/>
            <person name="Xiang H."/>
            <person name="Wang N."/>
            <person name="Wu K."/>
            <person name="Yang C."/>
            <person name="Zhou Q."/>
            <person name="Liao X."/>
            <person name="Yang L."/>
            <person name="Hu Q."/>
            <person name="Zhang J."/>
            <person name="Meng L."/>
            <person name="Jin L."/>
            <person name="Tian Y."/>
            <person name="Lian J."/>
            <person name="Yang J."/>
            <person name="Miao G."/>
            <person name="Liu S."/>
            <person name="Liang Z."/>
            <person name="Yan F."/>
            <person name="Li Y."/>
            <person name="Sun B."/>
            <person name="Zhang H."/>
            <person name="Zhang J."/>
            <person name="Zhu Y."/>
            <person name="Du M."/>
            <person name="Zhao Y."/>
            <person name="Schartl M."/>
            <person name="Tang Q."/>
            <person name="Wang J."/>
        </authorList>
    </citation>
    <scope>NUCLEOTIDE SEQUENCE</scope>
</reference>
<dbReference type="GO" id="GO:0006508">
    <property type="term" value="P:proteolysis"/>
    <property type="evidence" value="ECO:0007669"/>
    <property type="project" value="TreeGrafter"/>
</dbReference>
<dbReference type="GeneTree" id="ENSGT00390000001062"/>
<dbReference type="InterPro" id="IPR052794">
    <property type="entry name" value="Mito_Ser_Protease_LACTB"/>
</dbReference>
<evidence type="ECO:0000313" key="4">
    <source>
        <dbReference type="Proteomes" id="UP000265120"/>
    </source>
</evidence>